<proteinExistence type="inferred from homology"/>
<name>A0A449AW53_9BACT</name>
<reference evidence="8 9" key="1">
    <citation type="submission" date="2019-01" db="EMBL/GenBank/DDBJ databases">
        <authorList>
            <consortium name="Pathogen Informatics"/>
        </authorList>
    </citation>
    <scope>NUCLEOTIDE SEQUENCE [LARGE SCALE GENOMIC DNA]</scope>
    <source>
        <strain evidence="8 9">NCTC10194</strain>
    </source>
</reference>
<dbReference type="Pfam" id="PF02417">
    <property type="entry name" value="Chromate_transp"/>
    <property type="match status" value="1"/>
</dbReference>
<comment type="subcellular location">
    <subcellularLocation>
        <location evidence="1">Cell membrane</location>
        <topology evidence="1">Multi-pass membrane protein</topology>
    </subcellularLocation>
</comment>
<dbReference type="KEGG" id="mgly:NCTC10194_00593"/>
<evidence type="ECO:0000256" key="1">
    <source>
        <dbReference type="ARBA" id="ARBA00004651"/>
    </source>
</evidence>
<feature type="transmembrane region" description="Helical" evidence="7">
    <location>
        <begin position="188"/>
        <end position="205"/>
    </location>
</feature>
<keyword evidence="3" id="KW-1003">Cell membrane</keyword>
<dbReference type="EMBL" id="LR215024">
    <property type="protein sequence ID" value="VEU70852.1"/>
    <property type="molecule type" value="Genomic_DNA"/>
</dbReference>
<keyword evidence="6 7" id="KW-0472">Membrane</keyword>
<gene>
    <name evidence="8" type="ORF">NCTC10194_00593</name>
</gene>
<feature type="transmembrane region" description="Helical" evidence="7">
    <location>
        <begin position="212"/>
        <end position="234"/>
    </location>
</feature>
<dbReference type="GO" id="GO:0015109">
    <property type="term" value="F:chromate transmembrane transporter activity"/>
    <property type="evidence" value="ECO:0007669"/>
    <property type="project" value="InterPro"/>
</dbReference>
<dbReference type="RefSeq" id="WP_027333466.1">
    <property type="nucleotide sequence ID" value="NZ_LR215024.1"/>
</dbReference>
<keyword evidence="5 7" id="KW-1133">Transmembrane helix</keyword>
<evidence type="ECO:0000256" key="4">
    <source>
        <dbReference type="ARBA" id="ARBA00022692"/>
    </source>
</evidence>
<dbReference type="InterPro" id="IPR003370">
    <property type="entry name" value="Chromate_transpt"/>
</dbReference>
<organism evidence="8 9">
    <name type="scientific">Mycoplasmopsis glycophila</name>
    <dbReference type="NCBI Taxonomy" id="171285"/>
    <lineage>
        <taxon>Bacteria</taxon>
        <taxon>Bacillati</taxon>
        <taxon>Mycoplasmatota</taxon>
        <taxon>Mycoplasmoidales</taxon>
        <taxon>Metamycoplasmataceae</taxon>
        <taxon>Mycoplasmopsis</taxon>
    </lineage>
</organism>
<evidence type="ECO:0000256" key="2">
    <source>
        <dbReference type="ARBA" id="ARBA00005262"/>
    </source>
</evidence>
<feature type="transmembrane region" description="Helical" evidence="7">
    <location>
        <begin position="81"/>
        <end position="109"/>
    </location>
</feature>
<evidence type="ECO:0000256" key="6">
    <source>
        <dbReference type="ARBA" id="ARBA00023136"/>
    </source>
</evidence>
<evidence type="ECO:0000256" key="5">
    <source>
        <dbReference type="ARBA" id="ARBA00022989"/>
    </source>
</evidence>
<sequence length="237" mass="26821">MLIALCISLPFLILISLIVFGGGQVFMPLFSWLWNLLADNFGSQIDNNLINQVFTVSNSTPGVVSTKFAFLTGYLVANGAWWGYLAMFLTYFIFCMPAIFSMLIAMNYLNKFKTNTYFQNLIILFKPLIAGIMFSLAIQLLLSISIPQYYFNKSYQNYFGSVPLKNVSPGSLLDLFNTSSKIGLVRTYLLYIFLIIAAILSFILFKKKIKLIFVIVINISLAIILLEFLSKLIVKII</sequence>
<keyword evidence="4 7" id="KW-0812">Transmembrane</keyword>
<comment type="similarity">
    <text evidence="2">Belongs to the chromate ion transporter (CHR) (TC 2.A.51) family.</text>
</comment>
<keyword evidence="9" id="KW-1185">Reference proteome</keyword>
<evidence type="ECO:0000256" key="7">
    <source>
        <dbReference type="SAM" id="Phobius"/>
    </source>
</evidence>
<protein>
    <submittedName>
        <fullName evidence="8">Chromate transporter</fullName>
    </submittedName>
</protein>
<dbReference type="AlphaFoldDB" id="A0A449AW53"/>
<dbReference type="Proteomes" id="UP000290815">
    <property type="component" value="Chromosome"/>
</dbReference>
<accession>A0A449AW53</accession>
<evidence type="ECO:0000313" key="8">
    <source>
        <dbReference type="EMBL" id="VEU70852.1"/>
    </source>
</evidence>
<feature type="transmembrane region" description="Helical" evidence="7">
    <location>
        <begin position="121"/>
        <end position="146"/>
    </location>
</feature>
<evidence type="ECO:0000313" key="9">
    <source>
        <dbReference type="Proteomes" id="UP000290815"/>
    </source>
</evidence>
<evidence type="ECO:0000256" key="3">
    <source>
        <dbReference type="ARBA" id="ARBA00022475"/>
    </source>
</evidence>
<dbReference type="GO" id="GO:0005886">
    <property type="term" value="C:plasma membrane"/>
    <property type="evidence" value="ECO:0007669"/>
    <property type="project" value="UniProtKB-SubCell"/>
</dbReference>